<gene>
    <name evidence="3" type="ORF">BCV69DRAFT_315099</name>
</gene>
<dbReference type="GO" id="GO:0061630">
    <property type="term" value="F:ubiquitin protein ligase activity"/>
    <property type="evidence" value="ECO:0007669"/>
    <property type="project" value="InterPro"/>
</dbReference>
<feature type="region of interest" description="Disordered" evidence="1">
    <location>
        <begin position="548"/>
        <end position="598"/>
    </location>
</feature>
<dbReference type="EMBL" id="KZ819339">
    <property type="protein sequence ID" value="PWN17977.1"/>
    <property type="molecule type" value="Genomic_DNA"/>
</dbReference>
<feature type="compositionally biased region" description="Gly residues" evidence="1">
    <location>
        <begin position="642"/>
        <end position="653"/>
    </location>
</feature>
<dbReference type="GeneID" id="37016906"/>
<dbReference type="Pfam" id="PF23230">
    <property type="entry name" value="zf-C2H2_13"/>
    <property type="match status" value="1"/>
</dbReference>
<name>A0A316TXJ5_9BASI</name>
<feature type="compositionally biased region" description="Low complexity" evidence="1">
    <location>
        <begin position="323"/>
        <end position="348"/>
    </location>
</feature>
<feature type="compositionally biased region" description="Low complexity" evidence="1">
    <location>
        <begin position="573"/>
        <end position="598"/>
    </location>
</feature>
<dbReference type="STRING" id="1684307.A0A316TXJ5"/>
<evidence type="ECO:0000259" key="2">
    <source>
        <dbReference type="PROSITE" id="PS00028"/>
    </source>
</evidence>
<dbReference type="Pfam" id="PF25447">
    <property type="entry name" value="RING_ZNF598"/>
    <property type="match status" value="1"/>
</dbReference>
<dbReference type="SMART" id="SM00355">
    <property type="entry name" value="ZnF_C2H2"/>
    <property type="match status" value="5"/>
</dbReference>
<dbReference type="GO" id="GO:0072344">
    <property type="term" value="P:rescue of stalled ribosome"/>
    <property type="evidence" value="ECO:0007669"/>
    <property type="project" value="InterPro"/>
</dbReference>
<evidence type="ECO:0000256" key="1">
    <source>
        <dbReference type="SAM" id="MobiDB-lite"/>
    </source>
</evidence>
<dbReference type="OrthoDB" id="3838338at2759"/>
<dbReference type="InterPro" id="IPR057634">
    <property type="entry name" value="PAH_ZNF598/HEL2"/>
</dbReference>
<accession>A0A316TXJ5</accession>
<dbReference type="PROSITE" id="PS00028">
    <property type="entry name" value="ZINC_FINGER_C2H2_1"/>
    <property type="match status" value="1"/>
</dbReference>
<feature type="domain" description="C2H2-type" evidence="2">
    <location>
        <begin position="145"/>
        <end position="166"/>
    </location>
</feature>
<dbReference type="PANTHER" id="PTHR22938">
    <property type="entry name" value="ZINC FINGER PROTEIN 598"/>
    <property type="match status" value="1"/>
</dbReference>
<feature type="region of interest" description="Disordered" evidence="1">
    <location>
        <begin position="624"/>
        <end position="722"/>
    </location>
</feature>
<dbReference type="InterPro" id="IPR056437">
    <property type="entry name" value="Znf-C2H2_ZNF598/HEL2"/>
</dbReference>
<feature type="region of interest" description="Disordered" evidence="1">
    <location>
        <begin position="249"/>
        <end position="352"/>
    </location>
</feature>
<evidence type="ECO:0000313" key="4">
    <source>
        <dbReference type="Proteomes" id="UP000245942"/>
    </source>
</evidence>
<keyword evidence="4" id="KW-1185">Reference proteome</keyword>
<feature type="compositionally biased region" description="Gly residues" evidence="1">
    <location>
        <begin position="680"/>
        <end position="701"/>
    </location>
</feature>
<protein>
    <recommendedName>
        <fullName evidence="2">C2H2-type domain-containing protein</fullName>
    </recommendedName>
</protein>
<dbReference type="InterPro" id="IPR044288">
    <property type="entry name" value="ZNF598/HEL2"/>
</dbReference>
<dbReference type="GO" id="GO:0043022">
    <property type="term" value="F:ribosome binding"/>
    <property type="evidence" value="ECO:0007669"/>
    <property type="project" value="TreeGrafter"/>
</dbReference>
<dbReference type="InterPro" id="IPR013087">
    <property type="entry name" value="Znf_C2H2_type"/>
</dbReference>
<feature type="compositionally biased region" description="Low complexity" evidence="1">
    <location>
        <begin position="255"/>
        <end position="264"/>
    </location>
</feature>
<reference evidence="3 4" key="1">
    <citation type="journal article" date="2018" name="Mol. Biol. Evol.">
        <title>Broad Genomic Sampling Reveals a Smut Pathogenic Ancestry of the Fungal Clade Ustilaginomycotina.</title>
        <authorList>
            <person name="Kijpornyongpan T."/>
            <person name="Mondo S.J."/>
            <person name="Barry K."/>
            <person name="Sandor L."/>
            <person name="Lee J."/>
            <person name="Lipzen A."/>
            <person name="Pangilinan J."/>
            <person name="LaButti K."/>
            <person name="Hainaut M."/>
            <person name="Henrissat B."/>
            <person name="Grigoriev I.V."/>
            <person name="Spatafora J.W."/>
            <person name="Aime M.C."/>
        </authorList>
    </citation>
    <scope>NUCLEOTIDE SEQUENCE [LARGE SCALE GENOMIC DNA]</scope>
    <source>
        <strain evidence="3 4">MCA 4718</strain>
    </source>
</reference>
<evidence type="ECO:0000313" key="3">
    <source>
        <dbReference type="EMBL" id="PWN17977.1"/>
    </source>
</evidence>
<dbReference type="Pfam" id="PF23202">
    <property type="entry name" value="PAH_ZNF598"/>
    <property type="match status" value="1"/>
</dbReference>
<feature type="compositionally biased region" description="Polar residues" evidence="1">
    <location>
        <begin position="550"/>
        <end position="560"/>
    </location>
</feature>
<dbReference type="AlphaFoldDB" id="A0A316TXJ5"/>
<proteinExistence type="predicted"/>
<organism evidence="3 4">
    <name type="scientific">Pseudomicrostroma glucosiphilum</name>
    <dbReference type="NCBI Taxonomy" id="1684307"/>
    <lineage>
        <taxon>Eukaryota</taxon>
        <taxon>Fungi</taxon>
        <taxon>Dikarya</taxon>
        <taxon>Basidiomycota</taxon>
        <taxon>Ustilaginomycotina</taxon>
        <taxon>Exobasidiomycetes</taxon>
        <taxon>Microstromatales</taxon>
        <taxon>Microstromatales incertae sedis</taxon>
        <taxon>Pseudomicrostroma</taxon>
    </lineage>
</organism>
<dbReference type="Proteomes" id="UP000245942">
    <property type="component" value="Unassembled WGS sequence"/>
</dbReference>
<dbReference type="RefSeq" id="XP_025345137.1">
    <property type="nucleotide sequence ID" value="XM_025495172.1"/>
</dbReference>
<sequence length="722" mass="76882">MYSIGPCNHPTCHICAVRLRALYKTRECSSCRSTMNRLIFTSSPTKHFSDFTGEDLPYSDAKLAISFETREAMEDTLILLRYNCPDERCEVTSAGWADLKMHAKRDHDRLICDLCIKNKKIFSHEHEMHTQQSLASHMKGDHRFCEYCHTHFYSDDELYTHMRDKHEQCHICKASGSETERWQYFRDYNMLEHHFRQRHFLCMSKDCLEKKFVVFDSQMDFKAHQVAEHGAELSNRELKEAMRIEANFHYEDPNAAGSSSGSAPRARRDKRGGRGPAEPDPPTRSDPLALSSLALRANVPGAGPANHSRRIHFGGHTTTTGESSQQQAANALAASNSRSAAGGSSSDKSATERHEAYLARVQGILGGSESKLASFRSAVRIFRAGEMSANDLVDNTYSLVDDLDNTAVVINGLVDLLDTDADKKNAVLQAWNKLRIERTQFPSLVPVAPGSGSYASVGSGFPSGSIRNIKSRAASNNQIWENVERAAARGSGQTSSRLGTNREHFPTLGAAAGSKHFTASSSASAKSTVPGSASHAAKVNANLRAVHGSTPWSQASSTTRVAPPTMPSPPVPYSSSSYPSASKASNGSASKAPKGSSGHAFPALPLNANASAIAAQKRALFNRAGPGSGGTSGSSTPWLVAGNGGSSRGGGGRIDSPGSPEERANPLDVSAVGRRLNDVGLGGAGGSGASTPGGGGSGEGGSKGKKKKGVAVMSLGGVHRGA</sequence>
<dbReference type="GO" id="GO:0016567">
    <property type="term" value="P:protein ubiquitination"/>
    <property type="evidence" value="ECO:0007669"/>
    <property type="project" value="TreeGrafter"/>
</dbReference>
<dbReference type="PANTHER" id="PTHR22938:SF0">
    <property type="entry name" value="E3 UBIQUITIN-PROTEIN LIGASE ZNF598"/>
    <property type="match status" value="1"/>
</dbReference>